<evidence type="ECO:0000313" key="3">
    <source>
        <dbReference type="Proteomes" id="UP001633002"/>
    </source>
</evidence>
<dbReference type="AlphaFoldDB" id="A0ABD3H0F2"/>
<dbReference type="Proteomes" id="UP001633002">
    <property type="component" value="Unassembled WGS sequence"/>
</dbReference>
<feature type="region of interest" description="Disordered" evidence="1">
    <location>
        <begin position="1"/>
        <end position="87"/>
    </location>
</feature>
<protein>
    <submittedName>
        <fullName evidence="2">Uncharacterized protein</fullName>
    </submittedName>
</protein>
<keyword evidence="3" id="KW-1185">Reference proteome</keyword>
<feature type="compositionally biased region" description="Polar residues" evidence="1">
    <location>
        <begin position="54"/>
        <end position="65"/>
    </location>
</feature>
<proteinExistence type="predicted"/>
<sequence>MSSEQALPAVTPVEDSTFPSSAGVKPAVVAVSSDDEPSIPVNTRRPQPAVDIPANTNSVLTISSDSEAEASEVQRRRPPTRANPSFRNADVPQLVTIRLASTPGRNAPQALCKTKIRLVGYVRSGTGVVAPTFVGKTTYTTGERDYRFWFSPNKMCHIRPGAPQCREQMPFFPEIVPVKRGTGLTQEEIDFLTNKGIRLVSRIASTTPTSEAEIKV</sequence>
<evidence type="ECO:0000256" key="1">
    <source>
        <dbReference type="SAM" id="MobiDB-lite"/>
    </source>
</evidence>
<comment type="caution">
    <text evidence="2">The sequence shown here is derived from an EMBL/GenBank/DDBJ whole genome shotgun (WGS) entry which is preliminary data.</text>
</comment>
<gene>
    <name evidence="2" type="ORF">R1sor_001907</name>
</gene>
<name>A0ABD3H0F2_9MARC</name>
<evidence type="ECO:0000313" key="2">
    <source>
        <dbReference type="EMBL" id="KAL3683885.1"/>
    </source>
</evidence>
<dbReference type="EMBL" id="JBJQOH010000006">
    <property type="protein sequence ID" value="KAL3683885.1"/>
    <property type="molecule type" value="Genomic_DNA"/>
</dbReference>
<accession>A0ABD3H0F2</accession>
<organism evidence="2 3">
    <name type="scientific">Riccia sorocarpa</name>
    <dbReference type="NCBI Taxonomy" id="122646"/>
    <lineage>
        <taxon>Eukaryota</taxon>
        <taxon>Viridiplantae</taxon>
        <taxon>Streptophyta</taxon>
        <taxon>Embryophyta</taxon>
        <taxon>Marchantiophyta</taxon>
        <taxon>Marchantiopsida</taxon>
        <taxon>Marchantiidae</taxon>
        <taxon>Marchantiales</taxon>
        <taxon>Ricciaceae</taxon>
        <taxon>Riccia</taxon>
    </lineage>
</organism>
<reference evidence="2 3" key="1">
    <citation type="submission" date="2024-09" db="EMBL/GenBank/DDBJ databases">
        <title>Chromosome-scale assembly of Riccia sorocarpa.</title>
        <authorList>
            <person name="Paukszto L."/>
        </authorList>
    </citation>
    <scope>NUCLEOTIDE SEQUENCE [LARGE SCALE GENOMIC DNA]</scope>
    <source>
        <strain evidence="2">LP-2024</strain>
        <tissue evidence="2">Aerial parts of the thallus</tissue>
    </source>
</reference>